<dbReference type="PANTHER" id="PTHR30163">
    <property type="entry name" value="MEMBRANE-BOUND LYTIC MUREIN TRANSGLYCOSYLASE B"/>
    <property type="match status" value="1"/>
</dbReference>
<dbReference type="SUPFAM" id="SSF53955">
    <property type="entry name" value="Lysozyme-like"/>
    <property type="match status" value="1"/>
</dbReference>
<dbReference type="InterPro" id="IPR036365">
    <property type="entry name" value="PGBD-like_sf"/>
</dbReference>
<dbReference type="EMBL" id="JAPDFL010000001">
    <property type="protein sequence ID" value="MCW1931292.1"/>
    <property type="molecule type" value="Genomic_DNA"/>
</dbReference>
<dbReference type="InterPro" id="IPR002477">
    <property type="entry name" value="Peptidoglycan-bd-like"/>
</dbReference>
<dbReference type="Pfam" id="PF13406">
    <property type="entry name" value="SLT_2"/>
    <property type="match status" value="1"/>
</dbReference>
<dbReference type="InterPro" id="IPR036366">
    <property type="entry name" value="PGBDSf"/>
</dbReference>
<dbReference type="PANTHER" id="PTHR30163:SF8">
    <property type="entry name" value="LYTIC MUREIN TRANSGLYCOSYLASE"/>
    <property type="match status" value="1"/>
</dbReference>
<evidence type="ECO:0000313" key="4">
    <source>
        <dbReference type="EMBL" id="MCW1931292.1"/>
    </source>
</evidence>
<evidence type="ECO:0000259" key="3">
    <source>
        <dbReference type="Pfam" id="PF13406"/>
    </source>
</evidence>
<dbReference type="RefSeq" id="WP_264504419.1">
    <property type="nucleotide sequence ID" value="NZ_JAPDFL010000001.1"/>
</dbReference>
<evidence type="ECO:0000313" key="5">
    <source>
        <dbReference type="Proteomes" id="UP001208938"/>
    </source>
</evidence>
<organism evidence="4 5">
    <name type="scientific">Pararhodobacter zhoushanensis</name>
    <dbReference type="NCBI Taxonomy" id="2479545"/>
    <lineage>
        <taxon>Bacteria</taxon>
        <taxon>Pseudomonadati</taxon>
        <taxon>Pseudomonadota</taxon>
        <taxon>Alphaproteobacteria</taxon>
        <taxon>Rhodobacterales</taxon>
        <taxon>Paracoccaceae</taxon>
        <taxon>Pararhodobacter</taxon>
    </lineage>
</organism>
<dbReference type="Pfam" id="PF01471">
    <property type="entry name" value="PG_binding_1"/>
    <property type="match status" value="1"/>
</dbReference>
<proteinExistence type="predicted"/>
<dbReference type="SUPFAM" id="SSF47090">
    <property type="entry name" value="PGBD-like"/>
    <property type="match status" value="1"/>
</dbReference>
<protein>
    <submittedName>
        <fullName evidence="4">Lytic murein transglycosylase</fullName>
    </submittedName>
</protein>
<name>A0ABT3GUR2_9RHOB</name>
<evidence type="ECO:0000256" key="1">
    <source>
        <dbReference type="SAM" id="SignalP"/>
    </source>
</evidence>
<comment type="caution">
    <text evidence="4">The sequence shown here is derived from an EMBL/GenBank/DDBJ whole genome shotgun (WGS) entry which is preliminary data.</text>
</comment>
<dbReference type="Gene3D" id="1.10.530.10">
    <property type="match status" value="1"/>
</dbReference>
<dbReference type="Gene3D" id="1.10.8.350">
    <property type="entry name" value="Bacterial muramidase"/>
    <property type="match status" value="1"/>
</dbReference>
<keyword evidence="1" id="KW-0732">Signal</keyword>
<sequence>MRRFLAAAVTALCLSPVAAQAQASCGGSWSGFIDGVKQEAVRGGLPSSVADQFFGRLRQNSTVLSRDRAQGFFQRPFIDFSRSLISQSRLDRARQLLSQRSALFQEVQRSYGINPGVMLAFLAFETDFGAFQGDINTADALATLAHDCRRPQLFRPQLIAMAELYRRGDLDPATTQGAWAGEIGMVQMLPRDILTLGVDADGNGHVDVRGSMPDAVMTGAALLRHHGWRPNEPWLVEVSIPSNLDLSRTGLRTQMSVSDWERMGVQARGVSMPSGRLSASVILPQGHRGPAFMIFDNFRVLFEWNQSFTYVVTAAYFATRIEGAPIYDAGNPQEGLDQNGMRALQQRLQARGFDVGAIDGILGAGTRAAVQDVQGQLGLPADGWPTAELLRRL</sequence>
<dbReference type="InterPro" id="IPR043426">
    <property type="entry name" value="MltB-like"/>
</dbReference>
<dbReference type="NCBIfam" id="TIGR02283">
    <property type="entry name" value="MltB_2"/>
    <property type="match status" value="1"/>
</dbReference>
<evidence type="ECO:0000259" key="2">
    <source>
        <dbReference type="Pfam" id="PF01471"/>
    </source>
</evidence>
<dbReference type="InterPro" id="IPR011970">
    <property type="entry name" value="MltB_2"/>
</dbReference>
<feature type="signal peptide" evidence="1">
    <location>
        <begin position="1"/>
        <end position="21"/>
    </location>
</feature>
<dbReference type="InterPro" id="IPR031304">
    <property type="entry name" value="SLT_2"/>
</dbReference>
<dbReference type="InterPro" id="IPR023346">
    <property type="entry name" value="Lysozyme-like_dom_sf"/>
</dbReference>
<feature type="chain" id="PRO_5045681736" evidence="1">
    <location>
        <begin position="22"/>
        <end position="393"/>
    </location>
</feature>
<reference evidence="4 5" key="1">
    <citation type="submission" date="2022-10" db="EMBL/GenBank/DDBJ databases">
        <title>Pararhodobacter sp. nov., isolated from marine algae.</title>
        <authorList>
            <person name="Choi B.J."/>
            <person name="Kim J.M."/>
            <person name="Lee J.K."/>
            <person name="Choi D.G."/>
            <person name="Jeon C.O."/>
        </authorList>
    </citation>
    <scope>NUCLEOTIDE SEQUENCE [LARGE SCALE GENOMIC DNA]</scope>
    <source>
        <strain evidence="4 5">ZQ420</strain>
    </source>
</reference>
<gene>
    <name evidence="4" type="ORF">OKW52_03165</name>
</gene>
<keyword evidence="5" id="KW-1185">Reference proteome</keyword>
<accession>A0ABT3GUR2</accession>
<dbReference type="Gene3D" id="1.10.101.10">
    <property type="entry name" value="PGBD-like superfamily/PGBD"/>
    <property type="match status" value="1"/>
</dbReference>
<dbReference type="Proteomes" id="UP001208938">
    <property type="component" value="Unassembled WGS sequence"/>
</dbReference>
<feature type="domain" description="Transglycosylase SLT" evidence="3">
    <location>
        <begin position="32"/>
        <end position="318"/>
    </location>
</feature>
<feature type="domain" description="Peptidoglycan binding-like" evidence="2">
    <location>
        <begin position="339"/>
        <end position="393"/>
    </location>
</feature>